<name>A0A543CWX7_9PSEU</name>
<organism evidence="1 2">
    <name type="scientific">Pseudonocardia kunmingensis</name>
    <dbReference type="NCBI Taxonomy" id="630975"/>
    <lineage>
        <taxon>Bacteria</taxon>
        <taxon>Bacillati</taxon>
        <taxon>Actinomycetota</taxon>
        <taxon>Actinomycetes</taxon>
        <taxon>Pseudonocardiales</taxon>
        <taxon>Pseudonocardiaceae</taxon>
        <taxon>Pseudonocardia</taxon>
    </lineage>
</organism>
<dbReference type="OrthoDB" id="3504852at2"/>
<dbReference type="Proteomes" id="UP000315677">
    <property type="component" value="Unassembled WGS sequence"/>
</dbReference>
<proteinExistence type="predicted"/>
<evidence type="ECO:0000313" key="1">
    <source>
        <dbReference type="EMBL" id="TQM01613.1"/>
    </source>
</evidence>
<accession>A0A543CWX7</accession>
<sequence length="372" mass="39712">MHVEPITRRFPLVARPRPACPPLTERVREVSELARTAAEKTDAAALSTAAAAHNRAALIASDCGLADLARSWCRQQLDVYLRALPLGVQVAKHALEPVINLARLSIREGDGHGAYQLLDTLHQAVTTRTTSAIDGRRVPFGEFCVSDADHRTLCQWLWAVFLAEGTRALAGGGHWTQALGHVGKHGGIGQRLLDGRQVAILARWSTGDCDSALAALDNSTASEPWEHAVAACLAVLCRRSGSYPAESSVSTMVDRYLALEPEPPLLVFRVRLGMTTFDLAGGTDYSAAAQIATQLVREVVASGDGYAAREVLTHQELRAWLGEASEQALAESARSSGLGRGALPDRLLATLLTAVKTSEAVTARNLAVTAHV</sequence>
<protein>
    <submittedName>
        <fullName evidence="1">Uncharacterized protein</fullName>
    </submittedName>
</protein>
<keyword evidence="2" id="KW-1185">Reference proteome</keyword>
<dbReference type="AlphaFoldDB" id="A0A543CWX7"/>
<comment type="caution">
    <text evidence="1">The sequence shown here is derived from an EMBL/GenBank/DDBJ whole genome shotgun (WGS) entry which is preliminary data.</text>
</comment>
<gene>
    <name evidence="1" type="ORF">FB558_8504</name>
</gene>
<dbReference type="EMBL" id="VFPA01000009">
    <property type="protein sequence ID" value="TQM01613.1"/>
    <property type="molecule type" value="Genomic_DNA"/>
</dbReference>
<dbReference type="RefSeq" id="WP_142065214.1">
    <property type="nucleotide sequence ID" value="NZ_VFPA01000009.1"/>
</dbReference>
<evidence type="ECO:0000313" key="2">
    <source>
        <dbReference type="Proteomes" id="UP000315677"/>
    </source>
</evidence>
<reference evidence="1 2" key="1">
    <citation type="submission" date="2019-06" db="EMBL/GenBank/DDBJ databases">
        <title>Sequencing the genomes of 1000 actinobacteria strains.</title>
        <authorList>
            <person name="Klenk H.-P."/>
        </authorList>
    </citation>
    <scope>NUCLEOTIDE SEQUENCE [LARGE SCALE GENOMIC DNA]</scope>
    <source>
        <strain evidence="1 2">DSM 45301</strain>
    </source>
</reference>